<dbReference type="EMBL" id="UZAN01078320">
    <property type="protein sequence ID" value="VDP96295.1"/>
    <property type="molecule type" value="Genomic_DNA"/>
</dbReference>
<evidence type="ECO:0000313" key="4">
    <source>
        <dbReference type="Proteomes" id="UP000272942"/>
    </source>
</evidence>
<name>A0A3P8J8T0_9TREM</name>
<accession>A0A3P8J8T0</accession>
<dbReference type="PANTHER" id="PTHR11918:SF45">
    <property type="entry name" value="THREONYLCARBAMOYLADENOSINE TRNA METHYLTHIOTRANSFERASE"/>
    <property type="match status" value="1"/>
</dbReference>
<dbReference type="SFLD" id="SFLDS00029">
    <property type="entry name" value="Radical_SAM"/>
    <property type="match status" value="1"/>
</dbReference>
<comment type="cofactor">
    <cofactor evidence="1">
        <name>[4Fe-4S] cluster</name>
        <dbReference type="ChEBI" id="CHEBI:49883"/>
    </cofactor>
</comment>
<dbReference type="Gene3D" id="3.80.30.20">
    <property type="entry name" value="tm_1862 like domain"/>
    <property type="match status" value="1"/>
</dbReference>
<keyword evidence="4" id="KW-1185">Reference proteome</keyword>
<dbReference type="GO" id="GO:0051539">
    <property type="term" value="F:4 iron, 4 sulfur cluster binding"/>
    <property type="evidence" value="ECO:0007669"/>
    <property type="project" value="InterPro"/>
</dbReference>
<dbReference type="OrthoDB" id="1730074at2759"/>
<sequence length="313" mass="35119">MGGAALDLPKIRRNPLIEILAVSTGCLNACTYCKTKHARGVLASYPIDQLLARANQAFAEGVKELWLTSEDLGAYGRDLDRRTAALSCPSMDDRFPHCLTLADLLAGLVRLIPPGCMLRLGMTNPPYILEQLDEIAEVLSHPRVYAFLHIPVQSGKCSVFTQSYACIEIQLTLVSASKPHPCELCGFEIPNYRSIFLHNSEYSKRGGGKLHDPKMYCKWEGEGNIQTRTSLLILRLKTGMFYVEWKIKTGRVFHSCVVLGEKRWLKVRNATLGDSHLKWVTNCLCSGSTRNNERERDRSGKFVRAKFKVVSIE</sequence>
<evidence type="ECO:0000256" key="1">
    <source>
        <dbReference type="ARBA" id="ARBA00001966"/>
    </source>
</evidence>
<reference evidence="3 4" key="1">
    <citation type="submission" date="2018-11" db="EMBL/GenBank/DDBJ databases">
        <authorList>
            <consortium name="Pathogen Informatics"/>
        </authorList>
    </citation>
    <scope>NUCLEOTIDE SEQUENCE [LARGE SCALE GENOMIC DNA]</scope>
    <source>
        <strain evidence="3 4">Egypt</strain>
    </source>
</reference>
<protein>
    <recommendedName>
        <fullName evidence="5">Radical SAM core domain-containing protein</fullName>
    </recommendedName>
</protein>
<gene>
    <name evidence="3" type="ORF">ECPE_LOCUS18404</name>
</gene>
<keyword evidence="2" id="KW-0808">Transferase</keyword>
<evidence type="ECO:0008006" key="5">
    <source>
        <dbReference type="Google" id="ProtNLM"/>
    </source>
</evidence>
<dbReference type="GO" id="GO:0005783">
    <property type="term" value="C:endoplasmic reticulum"/>
    <property type="evidence" value="ECO:0007669"/>
    <property type="project" value="TreeGrafter"/>
</dbReference>
<dbReference type="PANTHER" id="PTHR11918">
    <property type="entry name" value="RADICAL SAM PROTEINS"/>
    <property type="match status" value="1"/>
</dbReference>
<dbReference type="PROSITE" id="PS01278">
    <property type="entry name" value="MTTASE_RADICAL"/>
    <property type="match status" value="1"/>
</dbReference>
<dbReference type="AlphaFoldDB" id="A0A3P8J8T0"/>
<organism evidence="3 4">
    <name type="scientific">Echinostoma caproni</name>
    <dbReference type="NCBI Taxonomy" id="27848"/>
    <lineage>
        <taxon>Eukaryota</taxon>
        <taxon>Metazoa</taxon>
        <taxon>Spiralia</taxon>
        <taxon>Lophotrochozoa</taxon>
        <taxon>Platyhelminthes</taxon>
        <taxon>Trematoda</taxon>
        <taxon>Digenea</taxon>
        <taxon>Plagiorchiida</taxon>
        <taxon>Echinostomata</taxon>
        <taxon>Echinostomatoidea</taxon>
        <taxon>Echinostomatidae</taxon>
        <taxon>Echinostoma</taxon>
    </lineage>
</organism>
<dbReference type="SUPFAM" id="SSF102114">
    <property type="entry name" value="Radical SAM enzymes"/>
    <property type="match status" value="1"/>
</dbReference>
<dbReference type="InterPro" id="IPR058240">
    <property type="entry name" value="rSAM_sf"/>
</dbReference>
<dbReference type="InterPro" id="IPR020612">
    <property type="entry name" value="Methylthiotransferase_CS"/>
</dbReference>
<evidence type="ECO:0000313" key="3">
    <source>
        <dbReference type="EMBL" id="VDP96295.1"/>
    </source>
</evidence>
<dbReference type="InterPro" id="IPR007197">
    <property type="entry name" value="rSAM"/>
</dbReference>
<dbReference type="Proteomes" id="UP000272942">
    <property type="component" value="Unassembled WGS sequence"/>
</dbReference>
<dbReference type="InterPro" id="IPR023404">
    <property type="entry name" value="rSAM_horseshoe"/>
</dbReference>
<dbReference type="GO" id="GO:0035598">
    <property type="term" value="F:tRNA (N(6)-L-threonylcarbamoyladenosine(37)-C(2))-methylthiotransferase activity"/>
    <property type="evidence" value="ECO:0007669"/>
    <property type="project" value="TreeGrafter"/>
</dbReference>
<evidence type="ECO:0000256" key="2">
    <source>
        <dbReference type="ARBA" id="ARBA00022679"/>
    </source>
</evidence>
<proteinExistence type="predicted"/>